<keyword evidence="5 12" id="KW-0963">Cytoplasm</keyword>
<dbReference type="PANTHER" id="PTHR12128">
    <property type="entry name" value="DIHYDRODIPICOLINATE SYNTHASE"/>
    <property type="match status" value="1"/>
</dbReference>
<comment type="catalytic activity">
    <reaction evidence="11 12">
        <text>L-aspartate 4-semialdehyde + pyruvate = (2S,4S)-4-hydroxy-2,3,4,5-tetrahydrodipicolinate + H2O + H(+)</text>
        <dbReference type="Rhea" id="RHEA:34171"/>
        <dbReference type="ChEBI" id="CHEBI:15361"/>
        <dbReference type="ChEBI" id="CHEBI:15377"/>
        <dbReference type="ChEBI" id="CHEBI:15378"/>
        <dbReference type="ChEBI" id="CHEBI:67139"/>
        <dbReference type="ChEBI" id="CHEBI:537519"/>
        <dbReference type="EC" id="4.3.3.7"/>
    </reaction>
</comment>
<dbReference type="Gene3D" id="3.20.20.70">
    <property type="entry name" value="Aldolase class I"/>
    <property type="match status" value="1"/>
</dbReference>
<evidence type="ECO:0000313" key="15">
    <source>
        <dbReference type="Proteomes" id="UP001225034"/>
    </source>
</evidence>
<comment type="similarity">
    <text evidence="3 12 13">Belongs to the DapA family.</text>
</comment>
<evidence type="ECO:0000256" key="5">
    <source>
        <dbReference type="ARBA" id="ARBA00022490"/>
    </source>
</evidence>
<organism evidence="14 15">
    <name type="scientific">Alkalicoccobacillus murimartini</name>
    <dbReference type="NCBI Taxonomy" id="171685"/>
    <lineage>
        <taxon>Bacteria</taxon>
        <taxon>Bacillati</taxon>
        <taxon>Bacillota</taxon>
        <taxon>Bacilli</taxon>
        <taxon>Bacillales</taxon>
        <taxon>Bacillaceae</taxon>
        <taxon>Alkalicoccobacillus</taxon>
    </lineage>
</organism>
<dbReference type="Pfam" id="PF00701">
    <property type="entry name" value="DHDPS"/>
    <property type="match status" value="1"/>
</dbReference>
<feature type="binding site" evidence="12">
    <location>
        <position position="46"/>
    </location>
    <ligand>
        <name>pyruvate</name>
        <dbReference type="ChEBI" id="CHEBI:15361"/>
    </ligand>
</feature>
<evidence type="ECO:0000256" key="3">
    <source>
        <dbReference type="ARBA" id="ARBA00007592"/>
    </source>
</evidence>
<dbReference type="EMBL" id="JAUSUA010000001">
    <property type="protein sequence ID" value="MDQ0205991.1"/>
    <property type="molecule type" value="Genomic_DNA"/>
</dbReference>
<evidence type="ECO:0000256" key="7">
    <source>
        <dbReference type="ARBA" id="ARBA00022915"/>
    </source>
</evidence>
<evidence type="ECO:0000256" key="10">
    <source>
        <dbReference type="ARBA" id="ARBA00023270"/>
    </source>
</evidence>
<evidence type="ECO:0000256" key="11">
    <source>
        <dbReference type="ARBA" id="ARBA00047836"/>
    </source>
</evidence>
<dbReference type="InterPro" id="IPR020624">
    <property type="entry name" value="Schiff_base-form_aldolases_CS"/>
</dbReference>
<comment type="caution">
    <text evidence="14">The sequence shown here is derived from an EMBL/GenBank/DDBJ whole genome shotgun (WGS) entry which is preliminary data.</text>
</comment>
<dbReference type="InterPro" id="IPR005263">
    <property type="entry name" value="DapA"/>
</dbReference>
<dbReference type="InterPro" id="IPR002220">
    <property type="entry name" value="DapA-like"/>
</dbReference>
<dbReference type="RefSeq" id="WP_306980078.1">
    <property type="nucleotide sequence ID" value="NZ_JAUSUA010000001.1"/>
</dbReference>
<evidence type="ECO:0000256" key="9">
    <source>
        <dbReference type="ARBA" id="ARBA00023239"/>
    </source>
</evidence>
<dbReference type="InterPro" id="IPR013785">
    <property type="entry name" value="Aldolase_TIM"/>
</dbReference>
<keyword evidence="6 12" id="KW-0028">Amino-acid biosynthesis</keyword>
<feature type="binding site" evidence="12">
    <location>
        <position position="204"/>
    </location>
    <ligand>
        <name>pyruvate</name>
        <dbReference type="ChEBI" id="CHEBI:15361"/>
    </ligand>
</feature>
<comment type="subcellular location">
    <subcellularLocation>
        <location evidence="12">Cytoplasm</location>
    </subcellularLocation>
</comment>
<dbReference type="PIRSF" id="PIRSF001365">
    <property type="entry name" value="DHDPS"/>
    <property type="match status" value="1"/>
</dbReference>
<keyword evidence="15" id="KW-1185">Reference proteome</keyword>
<evidence type="ECO:0000256" key="6">
    <source>
        <dbReference type="ARBA" id="ARBA00022605"/>
    </source>
</evidence>
<keyword evidence="8 12" id="KW-0457">Lysine biosynthesis</keyword>
<dbReference type="EC" id="4.3.3.7" evidence="4 12"/>
<dbReference type="PRINTS" id="PR00146">
    <property type="entry name" value="DHPICSNTHASE"/>
</dbReference>
<reference evidence="14 15" key="1">
    <citation type="submission" date="2023-07" db="EMBL/GenBank/DDBJ databases">
        <title>Genomic Encyclopedia of Type Strains, Phase IV (KMG-IV): sequencing the most valuable type-strain genomes for metagenomic binning, comparative biology and taxonomic classification.</title>
        <authorList>
            <person name="Goeker M."/>
        </authorList>
    </citation>
    <scope>NUCLEOTIDE SEQUENCE [LARGE SCALE GENOMIC DNA]</scope>
    <source>
        <strain evidence="14 15">DSM 19154</strain>
    </source>
</reference>
<dbReference type="HAMAP" id="MF_00418">
    <property type="entry name" value="DapA"/>
    <property type="match status" value="1"/>
</dbReference>
<keyword evidence="9 12" id="KW-0456">Lyase</keyword>
<sequence>MNFGKVITAMITPFNEFGQVDVEATERLIEHLITHGSDAIVVGGTTGESPTLTTDEKILVFKTAVEAVQGRIPVIAGTGSNNTQATIELTAQATKLGVDAVMLVAPYYNRPSQEGLYQHFKAIAESTKLPIVLYNVPGRSAVTIEVETTLRLAELPNIVSMKEASEDLDAMALLIDQAPTGFTVYSGDDSLTLPVLAIGGAGVVSVASHIFGNEMQQMASFYANGQVQAAAKLHRQLLPGMKALFAAPNPVPVKAALEMYHIRAGSVRLPLLPLTSEQEKVLRSTLEPIWSATFVS</sequence>
<comment type="subunit">
    <text evidence="12">Homotetramer; dimer of dimers.</text>
</comment>
<name>A0ABT9YE35_9BACI</name>
<feature type="site" description="Part of a proton relay during catalysis" evidence="12">
    <location>
        <position position="108"/>
    </location>
</feature>
<feature type="site" description="Part of a proton relay during catalysis" evidence="12">
    <location>
        <position position="45"/>
    </location>
</feature>
<evidence type="ECO:0000256" key="4">
    <source>
        <dbReference type="ARBA" id="ARBA00012086"/>
    </source>
</evidence>
<dbReference type="PROSITE" id="PS00666">
    <property type="entry name" value="DHDPS_2"/>
    <property type="match status" value="1"/>
</dbReference>
<evidence type="ECO:0000256" key="12">
    <source>
        <dbReference type="HAMAP-Rule" id="MF_00418"/>
    </source>
</evidence>
<dbReference type="Proteomes" id="UP001225034">
    <property type="component" value="Unassembled WGS sequence"/>
</dbReference>
<dbReference type="PROSITE" id="PS00665">
    <property type="entry name" value="DHDPS_1"/>
    <property type="match status" value="1"/>
</dbReference>
<evidence type="ECO:0000256" key="8">
    <source>
        <dbReference type="ARBA" id="ARBA00023154"/>
    </source>
</evidence>
<gene>
    <name evidence="12" type="primary">dapA</name>
    <name evidence="14" type="ORF">J2S05_000765</name>
</gene>
<protein>
    <recommendedName>
        <fullName evidence="4 12">4-hydroxy-tetrahydrodipicolinate synthase</fullName>
        <shortName evidence="12">HTPA synthase</shortName>
        <ecNumber evidence="4 12">4.3.3.7</ecNumber>
    </recommendedName>
</protein>
<evidence type="ECO:0000256" key="2">
    <source>
        <dbReference type="ARBA" id="ARBA00005120"/>
    </source>
</evidence>
<feature type="active site" description="Schiff-base intermediate with substrate" evidence="12">
    <location>
        <position position="162"/>
    </location>
</feature>
<dbReference type="NCBIfam" id="TIGR00674">
    <property type="entry name" value="dapA"/>
    <property type="match status" value="1"/>
</dbReference>
<evidence type="ECO:0000256" key="13">
    <source>
        <dbReference type="PIRNR" id="PIRNR001365"/>
    </source>
</evidence>
<dbReference type="GO" id="GO:0008840">
    <property type="term" value="F:4-hydroxy-tetrahydrodipicolinate synthase activity"/>
    <property type="evidence" value="ECO:0007669"/>
    <property type="project" value="UniProtKB-EC"/>
</dbReference>
<comment type="caution">
    <text evidence="12">Was originally thought to be a dihydrodipicolinate synthase (DHDPS), catalyzing the condensation of (S)-aspartate-beta-semialdehyde [(S)-ASA] and pyruvate to dihydrodipicolinate (DHDP). However, it was shown in E.coli that the product of the enzymatic reaction is not dihydrodipicolinate but in fact (4S)-4-hydroxy-2,3,4,5-tetrahydro-(2S)-dipicolinic acid (HTPA), and that the consecutive dehydration reaction leading to DHDP is not spontaneous but catalyzed by DapB.</text>
</comment>
<feature type="active site" description="Proton donor/acceptor" evidence="12">
    <location>
        <position position="134"/>
    </location>
</feature>
<accession>A0ABT9YE35</accession>
<evidence type="ECO:0000256" key="1">
    <source>
        <dbReference type="ARBA" id="ARBA00003294"/>
    </source>
</evidence>
<keyword evidence="10 12" id="KW-0704">Schiff base</keyword>
<dbReference type="PANTHER" id="PTHR12128:SF66">
    <property type="entry name" value="4-HYDROXY-2-OXOGLUTARATE ALDOLASE, MITOCHONDRIAL"/>
    <property type="match status" value="1"/>
</dbReference>
<dbReference type="CDD" id="cd00950">
    <property type="entry name" value="DHDPS"/>
    <property type="match status" value="1"/>
</dbReference>
<dbReference type="SMART" id="SM01130">
    <property type="entry name" value="DHDPS"/>
    <property type="match status" value="1"/>
</dbReference>
<comment type="pathway">
    <text evidence="2 12">Amino-acid biosynthesis; L-lysine biosynthesis via DAP pathway; (S)-tetrahydrodipicolinate from L-aspartate: step 3/4.</text>
</comment>
<proteinExistence type="inferred from homology"/>
<keyword evidence="7 12" id="KW-0220">Diaminopimelate biosynthesis</keyword>
<evidence type="ECO:0000313" key="14">
    <source>
        <dbReference type="EMBL" id="MDQ0205991.1"/>
    </source>
</evidence>
<dbReference type="InterPro" id="IPR020625">
    <property type="entry name" value="Schiff_base-form_aldolases_AS"/>
</dbReference>
<comment type="function">
    <text evidence="1 12">Catalyzes the condensation of (S)-aspartate-beta-semialdehyde [(S)-ASA] and pyruvate to 4-hydroxy-tetrahydrodipicolinate (HTPA).</text>
</comment>
<dbReference type="SUPFAM" id="SSF51569">
    <property type="entry name" value="Aldolase"/>
    <property type="match status" value="1"/>
</dbReference>